<keyword evidence="1" id="KW-1133">Transmembrane helix</keyword>
<gene>
    <name evidence="2" type="ORF">ACCQ40_06240</name>
</gene>
<comment type="caution">
    <text evidence="2">The sequence shown here is derived from an EMBL/GenBank/DDBJ whole genome shotgun (WGS) entry which is preliminary data.</text>
</comment>
<dbReference type="Proteomes" id="UP001638015">
    <property type="component" value="Unassembled WGS sequence"/>
</dbReference>
<evidence type="ECO:0000256" key="1">
    <source>
        <dbReference type="SAM" id="Phobius"/>
    </source>
</evidence>
<keyword evidence="1" id="KW-0812">Transmembrane</keyword>
<organism evidence="2 3">
    <name type="scientific">Anaerococcus cruorum</name>
    <dbReference type="NCBI Taxonomy" id="3115617"/>
    <lineage>
        <taxon>Bacteria</taxon>
        <taxon>Bacillati</taxon>
        <taxon>Bacillota</taxon>
        <taxon>Tissierellia</taxon>
        <taxon>Tissierellales</taxon>
        <taxon>Peptoniphilaceae</taxon>
        <taxon>Anaerococcus</taxon>
    </lineage>
</organism>
<accession>A0ABW9MX62</accession>
<sequence length="128" mass="15040">MNTLAKVSRYLLGSIILFTIATSLISLSVWLDMRIHARHIVYASFIIMLVFIIKKDFKYVKTFLIGEALMLVAFILGKFPRVSYELRDAFYLPMQIENFKIFLIIIIIVTSLIVYYDFYKKKKSLLKN</sequence>
<protein>
    <submittedName>
        <fullName evidence="2">Uncharacterized protein</fullName>
    </submittedName>
</protein>
<feature type="transmembrane region" description="Helical" evidence="1">
    <location>
        <begin position="37"/>
        <end position="53"/>
    </location>
</feature>
<keyword evidence="3" id="KW-1185">Reference proteome</keyword>
<feature type="transmembrane region" description="Helical" evidence="1">
    <location>
        <begin position="60"/>
        <end position="79"/>
    </location>
</feature>
<feature type="transmembrane region" description="Helical" evidence="1">
    <location>
        <begin position="12"/>
        <end position="31"/>
    </location>
</feature>
<dbReference type="RefSeq" id="WP_410033056.1">
    <property type="nucleotide sequence ID" value="NZ_JBGMEH010000006.1"/>
</dbReference>
<keyword evidence="1" id="KW-0472">Membrane</keyword>
<feature type="transmembrane region" description="Helical" evidence="1">
    <location>
        <begin position="99"/>
        <end position="118"/>
    </location>
</feature>
<dbReference type="EMBL" id="JBGMEH010000006">
    <property type="protein sequence ID" value="MFO3716385.1"/>
    <property type="molecule type" value="Genomic_DNA"/>
</dbReference>
<name>A0ABW9MX62_9FIRM</name>
<evidence type="ECO:0000313" key="2">
    <source>
        <dbReference type="EMBL" id="MFO3716385.1"/>
    </source>
</evidence>
<proteinExistence type="predicted"/>
<reference evidence="2 3" key="1">
    <citation type="journal article" date="2025" name="Anaerobe">
        <title>Description of Anaerococcus kampingiae sp. nov., Anaerococcus groningensis sp. nov., Anaerococcus martiniensis sp. nov., and Anaerococcus cruorum sp. nov., isolated from human clinical specimens.</title>
        <authorList>
            <person name="Boiten K.E."/>
            <person name="Meijer J."/>
            <person name="van Wezel E.M."/>
            <person name="Veloo A.C.M."/>
        </authorList>
    </citation>
    <scope>NUCLEOTIDE SEQUENCE [LARGE SCALE GENOMIC DNA]</scope>
    <source>
        <strain evidence="2 3">ENR1039</strain>
    </source>
</reference>
<evidence type="ECO:0000313" key="3">
    <source>
        <dbReference type="Proteomes" id="UP001638015"/>
    </source>
</evidence>